<organism evidence="4 5">
    <name type="scientific">Symplocastrum torsivum CPER-KK1</name>
    <dbReference type="NCBI Taxonomy" id="450513"/>
    <lineage>
        <taxon>Bacteria</taxon>
        <taxon>Bacillati</taxon>
        <taxon>Cyanobacteriota</taxon>
        <taxon>Cyanophyceae</taxon>
        <taxon>Oscillatoriophycideae</taxon>
        <taxon>Oscillatoriales</taxon>
        <taxon>Microcoleaceae</taxon>
        <taxon>Symplocastrum</taxon>
    </lineage>
</organism>
<dbReference type="InterPro" id="IPR002104">
    <property type="entry name" value="Integrase_catalytic"/>
</dbReference>
<dbReference type="SUPFAM" id="SSF56349">
    <property type="entry name" value="DNA breaking-rejoining enzymes"/>
    <property type="match status" value="1"/>
</dbReference>
<dbReference type="EMBL" id="JAHHIF010000071">
    <property type="protein sequence ID" value="MBW4548764.1"/>
    <property type="molecule type" value="Genomic_DNA"/>
</dbReference>
<accession>A0A951PSY3</accession>
<dbReference type="Proteomes" id="UP000753908">
    <property type="component" value="Unassembled WGS sequence"/>
</dbReference>
<comment type="caution">
    <text evidence="4">The sequence shown here is derived from an EMBL/GenBank/DDBJ whole genome shotgun (WGS) entry which is preliminary data.</text>
</comment>
<reference evidence="4" key="2">
    <citation type="journal article" date="2022" name="Microbiol. Resour. Announc.">
        <title>Metagenome Sequencing to Explore Phylogenomics of Terrestrial Cyanobacteria.</title>
        <authorList>
            <person name="Ward R.D."/>
            <person name="Stajich J.E."/>
            <person name="Johansen J.R."/>
            <person name="Huntemann M."/>
            <person name="Clum A."/>
            <person name="Foster B."/>
            <person name="Foster B."/>
            <person name="Roux S."/>
            <person name="Palaniappan K."/>
            <person name="Varghese N."/>
            <person name="Mukherjee S."/>
            <person name="Reddy T.B.K."/>
            <person name="Daum C."/>
            <person name="Copeland A."/>
            <person name="Chen I.A."/>
            <person name="Ivanova N.N."/>
            <person name="Kyrpides N.C."/>
            <person name="Shapiro N."/>
            <person name="Eloe-Fadrosh E.A."/>
            <person name="Pietrasiak N."/>
        </authorList>
    </citation>
    <scope>NUCLEOTIDE SEQUENCE</scope>
    <source>
        <strain evidence="4">CPER-KK1</strain>
    </source>
</reference>
<evidence type="ECO:0000313" key="4">
    <source>
        <dbReference type="EMBL" id="MBW4548764.1"/>
    </source>
</evidence>
<dbReference type="InterPro" id="IPR011010">
    <property type="entry name" value="DNA_brk_join_enz"/>
</dbReference>
<keyword evidence="1" id="KW-0233">DNA recombination</keyword>
<dbReference type="Gene3D" id="1.10.443.10">
    <property type="entry name" value="Intergrase catalytic core"/>
    <property type="match status" value="1"/>
</dbReference>
<name>A0A951PSY3_9CYAN</name>
<dbReference type="InterPro" id="IPR013762">
    <property type="entry name" value="Integrase-like_cat_sf"/>
</dbReference>
<proteinExistence type="predicted"/>
<protein>
    <recommendedName>
        <fullName evidence="3">Tyr recombinase domain-containing protein</fullName>
    </recommendedName>
</protein>
<dbReference type="PROSITE" id="PS51898">
    <property type="entry name" value="TYR_RECOMBINASE"/>
    <property type="match status" value="1"/>
</dbReference>
<dbReference type="GO" id="GO:0015074">
    <property type="term" value="P:DNA integration"/>
    <property type="evidence" value="ECO:0007669"/>
    <property type="project" value="InterPro"/>
</dbReference>
<sequence length="526" mass="60830">MPKKKQLNYKVIATEGNGGIKLICKNDTYYLKFPAQIARAVWKQEGKFLSIGLKANTGSLSDEKEVLEESMEIWRKACKDAKTPGEGYKIIKENYNLYNYRNSFKVIGDDRERCPSLYEICSLWFHKHKKLKLIPKNKVSIEETTVNNYENHLRILKNCPQDLFEQKAIKGWLVEKSKKSPGTANFLLSIIRNSFAWGKDEELIPSSVLIETKNWNAAIQMVPETNAPNWAKEKGYINTSQQFRGFSLKDTQTVLQLLKVYKWKNYPIGYFFLFGKLKFLTGCRTGEGLALQWKHFDESQRNEDIGRFGVLRFEQSFSVSLKREKSIKNHKPHQLPCNQELASFLLDIQPESYELSDYIIEPNLKGKERARFFQEFSLCWAGYYNTSGKKERVRGFMEELLDEGKLTQRIYRSSYATRHTFITMELNRGVSLGTVAAWVGDKPETIAAHYMGSDDLRVPSLLLSTSTEPALNPFFKTYMGQSDSPNQALIDFLKSELGAQKKENANMRQQLDEMHQMMLNLSRQFT</sequence>
<dbReference type="GO" id="GO:0006310">
    <property type="term" value="P:DNA recombination"/>
    <property type="evidence" value="ECO:0007669"/>
    <property type="project" value="UniProtKB-KW"/>
</dbReference>
<feature type="coiled-coil region" evidence="2">
    <location>
        <begin position="490"/>
        <end position="524"/>
    </location>
</feature>
<evidence type="ECO:0000259" key="3">
    <source>
        <dbReference type="PROSITE" id="PS51898"/>
    </source>
</evidence>
<reference evidence="4" key="1">
    <citation type="submission" date="2021-05" db="EMBL/GenBank/DDBJ databases">
        <authorList>
            <person name="Pietrasiak N."/>
            <person name="Ward R."/>
            <person name="Stajich J.E."/>
            <person name="Kurbessoian T."/>
        </authorList>
    </citation>
    <scope>NUCLEOTIDE SEQUENCE</scope>
    <source>
        <strain evidence="4">CPER-KK1</strain>
    </source>
</reference>
<evidence type="ECO:0000313" key="5">
    <source>
        <dbReference type="Proteomes" id="UP000753908"/>
    </source>
</evidence>
<dbReference type="AlphaFoldDB" id="A0A951PSY3"/>
<dbReference type="GO" id="GO:0003677">
    <property type="term" value="F:DNA binding"/>
    <property type="evidence" value="ECO:0007669"/>
    <property type="project" value="InterPro"/>
</dbReference>
<feature type="domain" description="Tyr recombinase" evidence="3">
    <location>
        <begin position="247"/>
        <end position="463"/>
    </location>
</feature>
<evidence type="ECO:0000256" key="2">
    <source>
        <dbReference type="SAM" id="Coils"/>
    </source>
</evidence>
<keyword evidence="2" id="KW-0175">Coiled coil</keyword>
<evidence type="ECO:0000256" key="1">
    <source>
        <dbReference type="ARBA" id="ARBA00023172"/>
    </source>
</evidence>
<gene>
    <name evidence="4" type="ORF">KME25_30815</name>
</gene>